<dbReference type="Gene3D" id="3.30.160.60">
    <property type="entry name" value="Classic Zinc Finger"/>
    <property type="match status" value="1"/>
</dbReference>
<reference evidence="7" key="1">
    <citation type="submission" date="2016-05" db="EMBL/GenBank/DDBJ databases">
        <authorList>
            <person name="Lavstsen T."/>
            <person name="Jespersen J.S."/>
        </authorList>
    </citation>
    <scope>NUCLEOTIDE SEQUENCE</scope>
    <source>
        <tissue evidence="7">Brain</tissue>
    </source>
</reference>
<evidence type="ECO:0000256" key="5">
    <source>
        <dbReference type="PROSITE-ProRule" id="PRU00042"/>
    </source>
</evidence>
<evidence type="ECO:0000313" key="7">
    <source>
        <dbReference type="EMBL" id="SBP68346.1"/>
    </source>
</evidence>
<reference evidence="7" key="2">
    <citation type="submission" date="2016-06" db="EMBL/GenBank/DDBJ databases">
        <title>The genome of a short-lived fish provides insights into sex chromosome evolution and the genetic control of aging.</title>
        <authorList>
            <person name="Reichwald K."/>
            <person name="Felder M."/>
            <person name="Petzold A."/>
            <person name="Koch P."/>
            <person name="Groth M."/>
            <person name="Platzer M."/>
        </authorList>
    </citation>
    <scope>NUCLEOTIDE SEQUENCE</scope>
    <source>
        <tissue evidence="7">Brain</tissue>
    </source>
</reference>
<evidence type="ECO:0000259" key="6">
    <source>
        <dbReference type="PROSITE" id="PS50157"/>
    </source>
</evidence>
<feature type="non-terminal residue" evidence="7">
    <location>
        <position position="1"/>
    </location>
</feature>
<name>A0A1A8BNW0_NOTKA</name>
<evidence type="ECO:0000256" key="4">
    <source>
        <dbReference type="ARBA" id="ARBA00022833"/>
    </source>
</evidence>
<keyword evidence="3 5" id="KW-0863">Zinc-finger</keyword>
<keyword evidence="1" id="KW-0479">Metal-binding</keyword>
<dbReference type="InterPro" id="IPR013087">
    <property type="entry name" value="Znf_C2H2_type"/>
</dbReference>
<dbReference type="AlphaFoldDB" id="A0A1A8BNW0"/>
<evidence type="ECO:0000256" key="2">
    <source>
        <dbReference type="ARBA" id="ARBA00022737"/>
    </source>
</evidence>
<protein>
    <recommendedName>
        <fullName evidence="6">C2H2-type domain-containing protein</fullName>
    </recommendedName>
</protein>
<evidence type="ECO:0000256" key="3">
    <source>
        <dbReference type="ARBA" id="ARBA00022771"/>
    </source>
</evidence>
<dbReference type="InterPro" id="IPR036236">
    <property type="entry name" value="Znf_C2H2_sf"/>
</dbReference>
<dbReference type="GO" id="GO:0008270">
    <property type="term" value="F:zinc ion binding"/>
    <property type="evidence" value="ECO:0007669"/>
    <property type="project" value="UniProtKB-KW"/>
</dbReference>
<dbReference type="PROSITE" id="PS50157">
    <property type="entry name" value="ZINC_FINGER_C2H2_2"/>
    <property type="match status" value="1"/>
</dbReference>
<evidence type="ECO:0000256" key="1">
    <source>
        <dbReference type="ARBA" id="ARBA00022723"/>
    </source>
</evidence>
<sequence>PKNTFKQSYESPHSTQVFSCELCGQKFSQRTTLKNHIRVLTGQNPFACEFCGQKLGQSQESTQDTTLAQTLTRSLALLDALSASH</sequence>
<keyword evidence="2" id="KW-0677">Repeat</keyword>
<organism evidence="7">
    <name type="scientific">Nothobranchius kadleci</name>
    <name type="common">African annual killifish</name>
    <dbReference type="NCBI Taxonomy" id="1051664"/>
    <lineage>
        <taxon>Eukaryota</taxon>
        <taxon>Metazoa</taxon>
        <taxon>Chordata</taxon>
        <taxon>Craniata</taxon>
        <taxon>Vertebrata</taxon>
        <taxon>Euteleostomi</taxon>
        <taxon>Actinopterygii</taxon>
        <taxon>Neopterygii</taxon>
        <taxon>Teleostei</taxon>
        <taxon>Neoteleostei</taxon>
        <taxon>Acanthomorphata</taxon>
        <taxon>Ovalentaria</taxon>
        <taxon>Atherinomorphae</taxon>
        <taxon>Cyprinodontiformes</taxon>
        <taxon>Nothobranchiidae</taxon>
        <taxon>Nothobranchius</taxon>
    </lineage>
</organism>
<gene>
    <name evidence="7" type="primary">Nfu_g_1_025594</name>
</gene>
<keyword evidence="4" id="KW-0862">Zinc</keyword>
<proteinExistence type="predicted"/>
<dbReference type="FunFam" id="3.30.160.60:FF:000100">
    <property type="entry name" value="Zinc finger 45-like"/>
    <property type="match status" value="1"/>
</dbReference>
<feature type="non-terminal residue" evidence="7">
    <location>
        <position position="85"/>
    </location>
</feature>
<feature type="domain" description="C2H2-type" evidence="6">
    <location>
        <begin position="18"/>
        <end position="45"/>
    </location>
</feature>
<dbReference type="EMBL" id="HADZ01004405">
    <property type="protein sequence ID" value="SBP68346.1"/>
    <property type="molecule type" value="Transcribed_RNA"/>
</dbReference>
<accession>A0A1A8BNW0</accession>
<dbReference type="Pfam" id="PF00096">
    <property type="entry name" value="zf-C2H2"/>
    <property type="match status" value="1"/>
</dbReference>
<dbReference type="SUPFAM" id="SSF57667">
    <property type="entry name" value="beta-beta-alpha zinc fingers"/>
    <property type="match status" value="1"/>
</dbReference>